<dbReference type="PANTHER" id="PTHR43798:SF31">
    <property type="entry name" value="AB HYDROLASE SUPERFAMILY PROTEIN YCLE"/>
    <property type="match status" value="1"/>
</dbReference>
<protein>
    <submittedName>
        <fullName evidence="3">Alpha/beta hydrolase fold protein</fullName>
    </submittedName>
</protein>
<sequence>MTTEALDANSDVTSGTVTVEVGDERVGLRYFAAGEEHEGPPVVLLHGIGLDAATVSWRHALPALADDRRVFAFDFPGHGESDHLRSYTHQRYLETLDGFLGALDIDRAALAGISMGGGVALGYALDAPERVERLVLVDSYGLGRDAPWRPGGSMLLNVPGFDGLLGAGLSNPMAVAASLGGIAVDPSPGFVADVQRAVGPAAARALGEWQRDEFRATGLKTCYLDRLAEVELPTLLVHGREDPIFPVHWSERATQEIPDARFVAFEACGHWPPREYPEKFNRVVGRFL</sequence>
<evidence type="ECO:0000256" key="1">
    <source>
        <dbReference type="ARBA" id="ARBA00022801"/>
    </source>
</evidence>
<organism evidence="3 4">
    <name type="scientific">Halococcus hamelinensis 100A6</name>
    <dbReference type="NCBI Taxonomy" id="1132509"/>
    <lineage>
        <taxon>Archaea</taxon>
        <taxon>Methanobacteriati</taxon>
        <taxon>Methanobacteriota</taxon>
        <taxon>Stenosarchaea group</taxon>
        <taxon>Halobacteria</taxon>
        <taxon>Halobacteriales</taxon>
        <taxon>Halococcaceae</taxon>
        <taxon>Halococcus</taxon>
    </lineage>
</organism>
<dbReference type="eggNOG" id="arCOG01648">
    <property type="taxonomic scope" value="Archaea"/>
</dbReference>
<dbReference type="PATRIC" id="fig|1132509.6.peg.906"/>
<dbReference type="EMBL" id="AOMB01000010">
    <property type="protein sequence ID" value="EMA40631.1"/>
    <property type="molecule type" value="Genomic_DNA"/>
</dbReference>
<accession>M0M4L5</accession>
<dbReference type="InterPro" id="IPR029058">
    <property type="entry name" value="AB_hydrolase_fold"/>
</dbReference>
<name>M0M4L5_9EURY</name>
<dbReference type="SUPFAM" id="SSF53474">
    <property type="entry name" value="alpha/beta-Hydrolases"/>
    <property type="match status" value="1"/>
</dbReference>
<keyword evidence="4" id="KW-1185">Reference proteome</keyword>
<dbReference type="GO" id="GO:0016787">
    <property type="term" value="F:hydrolase activity"/>
    <property type="evidence" value="ECO:0007669"/>
    <property type="project" value="UniProtKB-KW"/>
</dbReference>
<dbReference type="Gene3D" id="3.40.50.1820">
    <property type="entry name" value="alpha/beta hydrolase"/>
    <property type="match status" value="1"/>
</dbReference>
<dbReference type="AlphaFoldDB" id="M0M4L5"/>
<dbReference type="Proteomes" id="UP000011566">
    <property type="component" value="Unassembled WGS sequence"/>
</dbReference>
<dbReference type="RefSeq" id="WP_007691121.1">
    <property type="nucleotide sequence ID" value="NZ_AOMB01000010.1"/>
</dbReference>
<evidence type="ECO:0000313" key="3">
    <source>
        <dbReference type="EMBL" id="EMA40631.1"/>
    </source>
</evidence>
<dbReference type="Pfam" id="PF12697">
    <property type="entry name" value="Abhydrolase_6"/>
    <property type="match status" value="1"/>
</dbReference>
<dbReference type="InterPro" id="IPR000073">
    <property type="entry name" value="AB_hydrolase_1"/>
</dbReference>
<keyword evidence="1 3" id="KW-0378">Hydrolase</keyword>
<evidence type="ECO:0000259" key="2">
    <source>
        <dbReference type="Pfam" id="PF12697"/>
    </source>
</evidence>
<dbReference type="InterPro" id="IPR050266">
    <property type="entry name" value="AB_hydrolase_sf"/>
</dbReference>
<dbReference type="OrthoDB" id="7466at2157"/>
<evidence type="ECO:0000313" key="4">
    <source>
        <dbReference type="Proteomes" id="UP000011566"/>
    </source>
</evidence>
<dbReference type="PRINTS" id="PR00111">
    <property type="entry name" value="ABHYDROLASE"/>
</dbReference>
<dbReference type="GO" id="GO:0016020">
    <property type="term" value="C:membrane"/>
    <property type="evidence" value="ECO:0007669"/>
    <property type="project" value="TreeGrafter"/>
</dbReference>
<feature type="domain" description="AB hydrolase-1" evidence="2">
    <location>
        <begin position="42"/>
        <end position="282"/>
    </location>
</feature>
<dbReference type="PRINTS" id="PR00412">
    <property type="entry name" value="EPOXHYDRLASE"/>
</dbReference>
<dbReference type="PANTHER" id="PTHR43798">
    <property type="entry name" value="MONOACYLGLYCEROL LIPASE"/>
    <property type="match status" value="1"/>
</dbReference>
<comment type="caution">
    <text evidence="3">The sequence shown here is derived from an EMBL/GenBank/DDBJ whole genome shotgun (WGS) entry which is preliminary data.</text>
</comment>
<proteinExistence type="predicted"/>
<reference evidence="3 4" key="1">
    <citation type="journal article" date="2014" name="PLoS Genet.">
        <title>Phylogenetically driven sequencing of extremely halophilic archaea reveals strategies for static and dynamic osmo-response.</title>
        <authorList>
            <person name="Becker E.A."/>
            <person name="Seitzer P.M."/>
            <person name="Tritt A."/>
            <person name="Larsen D."/>
            <person name="Krusor M."/>
            <person name="Yao A.I."/>
            <person name="Wu D."/>
            <person name="Madern D."/>
            <person name="Eisen J.A."/>
            <person name="Darling A.E."/>
            <person name="Facciotti M.T."/>
        </authorList>
    </citation>
    <scope>NUCLEOTIDE SEQUENCE [LARGE SCALE GENOMIC DNA]</scope>
    <source>
        <strain evidence="3 4">100A6</strain>
    </source>
</reference>
<gene>
    <name evidence="3" type="ORF">C447_03896</name>
</gene>
<dbReference type="InterPro" id="IPR000639">
    <property type="entry name" value="Epox_hydrolase-like"/>
</dbReference>